<protein>
    <submittedName>
        <fullName evidence="2">Uncharacterized protein</fullName>
    </submittedName>
</protein>
<proteinExistence type="predicted"/>
<feature type="signal peptide" evidence="1">
    <location>
        <begin position="1"/>
        <end position="24"/>
    </location>
</feature>
<accession>A0A7S2XPL9</accession>
<feature type="chain" id="PRO_5030555329" evidence="1">
    <location>
        <begin position="25"/>
        <end position="262"/>
    </location>
</feature>
<keyword evidence="1" id="KW-0732">Signal</keyword>
<sequence length="262" mass="28663">MLSANMRRIFSVVAVAFLPVTVDAFHVLGGANTQDRMATTRPMTTRSLQHQRQHKYGRWNSLLRMTASSQHQDEATSTMSVKEATSLLQRYDKMMANLKVAPEQDEDLEAGLSKAELRMAVLTLNEAAARERNENSVPGEGAGGGRVIMGICASNIQEGLTTLKAWTGGLELPKGLLHGMDVDGVPIQLDGPVYLKYNTGGSATFESLRKSGMGFGGLWRPGDVVVEPYSEGDYRGVYFQVELGGEEDLFRQFGVLPFSLFP</sequence>
<name>A0A7S2XPL9_9STRA</name>
<evidence type="ECO:0000256" key="1">
    <source>
        <dbReference type="SAM" id="SignalP"/>
    </source>
</evidence>
<gene>
    <name evidence="2" type="ORF">ASEP1449_LOCUS12907</name>
</gene>
<dbReference type="Pfam" id="PF08854">
    <property type="entry name" value="DUF1824"/>
    <property type="match status" value="1"/>
</dbReference>
<dbReference type="SUPFAM" id="SSF160532">
    <property type="entry name" value="Ava3019-like"/>
    <property type="match status" value="1"/>
</dbReference>
<organism evidence="2">
    <name type="scientific">Attheya septentrionalis</name>
    <dbReference type="NCBI Taxonomy" id="420275"/>
    <lineage>
        <taxon>Eukaryota</taxon>
        <taxon>Sar</taxon>
        <taxon>Stramenopiles</taxon>
        <taxon>Ochrophyta</taxon>
        <taxon>Bacillariophyta</taxon>
        <taxon>Coscinodiscophyceae</taxon>
        <taxon>Chaetocerotophycidae</taxon>
        <taxon>Chaetocerotales</taxon>
        <taxon>Attheyaceae</taxon>
        <taxon>Attheya</taxon>
    </lineage>
</organism>
<dbReference type="InterPro" id="IPR014953">
    <property type="entry name" value="DUF1824"/>
</dbReference>
<dbReference type="EMBL" id="HBHQ01019248">
    <property type="protein sequence ID" value="CAD9821074.1"/>
    <property type="molecule type" value="Transcribed_RNA"/>
</dbReference>
<reference evidence="2" key="1">
    <citation type="submission" date="2021-01" db="EMBL/GenBank/DDBJ databases">
        <authorList>
            <person name="Corre E."/>
            <person name="Pelletier E."/>
            <person name="Niang G."/>
            <person name="Scheremetjew M."/>
            <person name="Finn R."/>
            <person name="Kale V."/>
            <person name="Holt S."/>
            <person name="Cochrane G."/>
            <person name="Meng A."/>
            <person name="Brown T."/>
            <person name="Cohen L."/>
        </authorList>
    </citation>
    <scope>NUCLEOTIDE SEQUENCE</scope>
    <source>
        <strain evidence="2">CCMP2084</strain>
    </source>
</reference>
<evidence type="ECO:0000313" key="2">
    <source>
        <dbReference type="EMBL" id="CAD9821074.1"/>
    </source>
</evidence>
<dbReference type="AlphaFoldDB" id="A0A7S2XPL9"/>
<dbReference type="Gene3D" id="3.30.360.10">
    <property type="entry name" value="Dihydrodipicolinate Reductase, domain 2"/>
    <property type="match status" value="1"/>
</dbReference>